<feature type="domain" description="STAS" evidence="1">
    <location>
        <begin position="194"/>
        <end position="285"/>
    </location>
</feature>
<reference evidence="3" key="1">
    <citation type="submission" date="2016-10" db="EMBL/GenBank/DDBJ databases">
        <authorList>
            <person name="Varghese N."/>
            <person name="Submissions S."/>
        </authorList>
    </citation>
    <scope>NUCLEOTIDE SEQUENCE [LARGE SCALE GENOMIC DNA]</scope>
    <source>
        <strain evidence="3">DSM 43163</strain>
    </source>
</reference>
<protein>
    <submittedName>
        <fullName evidence="2">STAS domain-containing protein</fullName>
    </submittedName>
</protein>
<name>A0A1H5VTJ6_9ACTN</name>
<dbReference type="InterPro" id="IPR058548">
    <property type="entry name" value="MlaB-like_STAS"/>
</dbReference>
<evidence type="ECO:0000313" key="2">
    <source>
        <dbReference type="EMBL" id="SEF89857.1"/>
    </source>
</evidence>
<dbReference type="Pfam" id="PF14417">
    <property type="entry name" value="MEDS"/>
    <property type="match status" value="1"/>
</dbReference>
<evidence type="ECO:0000259" key="1">
    <source>
        <dbReference type="PROSITE" id="PS50801"/>
    </source>
</evidence>
<gene>
    <name evidence="2" type="ORF">SAMN04489712_102429</name>
</gene>
<dbReference type="SUPFAM" id="SSF52091">
    <property type="entry name" value="SpoIIaa-like"/>
    <property type="match status" value="1"/>
</dbReference>
<dbReference type="InterPro" id="IPR036513">
    <property type="entry name" value="STAS_dom_sf"/>
</dbReference>
<dbReference type="EMBL" id="FNVO01000002">
    <property type="protein sequence ID" value="SEF89857.1"/>
    <property type="molecule type" value="Genomic_DNA"/>
</dbReference>
<dbReference type="Pfam" id="PF13466">
    <property type="entry name" value="STAS_2"/>
    <property type="match status" value="1"/>
</dbReference>
<dbReference type="AlphaFoldDB" id="A0A1H5VTJ6"/>
<sequence length="285" mass="31285">MRPVGQLRPGDHAWLAFGGGEERERIVGTFVTDGLATEEKVVYVTDTDPANLPGVRWPTGADPQDFVRSGQLRVLSREAACLTGGRFDPERMLDVLDEEVSQAFDQGFRAVRITTDLSWAVREAAEPVLGCEHRFGAAVSPSTMAMAICQLDRRRVPAGRLAALRDAHEVLVEVDPEFDDGVLRVVRTFDPHGLRVEGELDAARHMVFAERLSLAARGRRRVHLDCSRLRFLDLAGLNLLVAQAARLPHGGLLVLDRLPAEVAGVIETVGWHRLPGLARGRDGAR</sequence>
<dbReference type="InterPro" id="IPR002645">
    <property type="entry name" value="STAS_dom"/>
</dbReference>
<evidence type="ECO:0000313" key="3">
    <source>
        <dbReference type="Proteomes" id="UP000236723"/>
    </source>
</evidence>
<dbReference type="InterPro" id="IPR025847">
    <property type="entry name" value="MEDS_domain"/>
</dbReference>
<proteinExistence type="predicted"/>
<dbReference type="CDD" id="cd07043">
    <property type="entry name" value="STAS_anti-anti-sigma_factors"/>
    <property type="match status" value="1"/>
</dbReference>
<organism evidence="2 3">
    <name type="scientific">Thermomonospora echinospora</name>
    <dbReference type="NCBI Taxonomy" id="1992"/>
    <lineage>
        <taxon>Bacteria</taxon>
        <taxon>Bacillati</taxon>
        <taxon>Actinomycetota</taxon>
        <taxon>Actinomycetes</taxon>
        <taxon>Streptosporangiales</taxon>
        <taxon>Thermomonosporaceae</taxon>
        <taxon>Thermomonospora</taxon>
    </lineage>
</organism>
<accession>A0A1H5VTJ6</accession>
<dbReference type="Proteomes" id="UP000236723">
    <property type="component" value="Unassembled WGS sequence"/>
</dbReference>
<dbReference type="PROSITE" id="PS50801">
    <property type="entry name" value="STAS"/>
    <property type="match status" value="1"/>
</dbReference>
<dbReference type="Gene3D" id="3.30.750.24">
    <property type="entry name" value="STAS domain"/>
    <property type="match status" value="1"/>
</dbReference>
<keyword evidence="3" id="KW-1185">Reference proteome</keyword>